<dbReference type="AlphaFoldDB" id="A0A158BGH4"/>
<name>A0A158BGH4_9BURK</name>
<dbReference type="OrthoDB" id="9034053at2"/>
<evidence type="ECO:0000313" key="2">
    <source>
        <dbReference type="Proteomes" id="UP000054870"/>
    </source>
</evidence>
<gene>
    <name evidence="1" type="ORF">AWB75_03480</name>
</gene>
<keyword evidence="2" id="KW-1185">Reference proteome</keyword>
<accession>A0A158BGH4</accession>
<evidence type="ECO:0000313" key="1">
    <source>
        <dbReference type="EMBL" id="SAK69188.1"/>
    </source>
</evidence>
<dbReference type="EMBL" id="FCOF02000014">
    <property type="protein sequence ID" value="SAK69188.1"/>
    <property type="molecule type" value="Genomic_DNA"/>
</dbReference>
<protein>
    <submittedName>
        <fullName evidence="1">Uncharacterized protein</fullName>
    </submittedName>
</protein>
<comment type="caution">
    <text evidence="1">The sequence shown here is derived from an EMBL/GenBank/DDBJ whole genome shotgun (WGS) entry which is preliminary data.</text>
</comment>
<dbReference type="Proteomes" id="UP000054870">
    <property type="component" value="Unassembled WGS sequence"/>
</dbReference>
<organism evidence="1 2">
    <name type="scientific">Caballeronia catudaia</name>
    <dbReference type="NCBI Taxonomy" id="1777136"/>
    <lineage>
        <taxon>Bacteria</taxon>
        <taxon>Pseudomonadati</taxon>
        <taxon>Pseudomonadota</taxon>
        <taxon>Betaproteobacteria</taxon>
        <taxon>Burkholderiales</taxon>
        <taxon>Burkholderiaceae</taxon>
        <taxon>Caballeronia</taxon>
    </lineage>
</organism>
<reference evidence="1" key="1">
    <citation type="submission" date="2016-01" db="EMBL/GenBank/DDBJ databases">
        <authorList>
            <person name="Peeters C."/>
        </authorList>
    </citation>
    <scope>NUCLEOTIDE SEQUENCE [LARGE SCALE GENOMIC DNA]</scope>
    <source>
        <strain evidence="1">LMG 29318</strain>
    </source>
</reference>
<sequence>MSNANKTWGWHHAKGAEWIKAVLGGYSSFHDSAVRSFCLRRIRQTHVDANGLPLTGNRMRELLDLRLEVLHNRYGAPPVSDRPDYIAVLDFLDIRTSDIDVNGMIEEATIMEMTLTEMPGELIQLDLTPNVGLDIRLTCKEVVVVDMRPYKHDIL</sequence>
<proteinExistence type="predicted"/>
<dbReference type="RefSeq" id="WP_087086667.1">
    <property type="nucleotide sequence ID" value="NZ_FCOF02000014.1"/>
</dbReference>